<feature type="transmembrane region" description="Helical" evidence="4">
    <location>
        <begin position="56"/>
        <end position="86"/>
    </location>
</feature>
<evidence type="ECO:0000313" key="5">
    <source>
        <dbReference type="EMBL" id="CAC5365455.1"/>
    </source>
</evidence>
<evidence type="ECO:0000256" key="2">
    <source>
        <dbReference type="ARBA" id="ARBA00022692"/>
    </source>
</evidence>
<feature type="transmembrane region" description="Helical" evidence="4">
    <location>
        <begin position="395"/>
        <end position="419"/>
    </location>
</feature>
<dbReference type="GO" id="GO:0004100">
    <property type="term" value="F:chitin synthase activity"/>
    <property type="evidence" value="ECO:0007669"/>
    <property type="project" value="UniProtKB-EC"/>
</dbReference>
<keyword evidence="4" id="KW-1133">Transmembrane helix</keyword>
<evidence type="ECO:0000256" key="4">
    <source>
        <dbReference type="SAM" id="Phobius"/>
    </source>
</evidence>
<keyword evidence="6" id="KW-1185">Reference proteome</keyword>
<evidence type="ECO:0000256" key="1">
    <source>
        <dbReference type="ARBA" id="ARBA00004141"/>
    </source>
</evidence>
<dbReference type="EC" id="2.4.1.16" evidence="5"/>
<feature type="transmembrane region" description="Helical" evidence="4">
    <location>
        <begin position="354"/>
        <end position="375"/>
    </location>
</feature>
<protein>
    <submittedName>
        <fullName evidence="5">CHS1</fullName>
        <ecNumber evidence="5">2.4.1.16</ecNumber>
    </submittedName>
</protein>
<keyword evidence="3 4" id="KW-0472">Membrane</keyword>
<dbReference type="EMBL" id="CACVKT020001125">
    <property type="protein sequence ID" value="CAC5365455.1"/>
    <property type="molecule type" value="Genomic_DNA"/>
</dbReference>
<keyword evidence="5" id="KW-0328">Glycosyltransferase</keyword>
<evidence type="ECO:0000256" key="3">
    <source>
        <dbReference type="ARBA" id="ARBA00023136"/>
    </source>
</evidence>
<reference evidence="5 6" key="1">
    <citation type="submission" date="2020-06" db="EMBL/GenBank/DDBJ databases">
        <authorList>
            <person name="Li R."/>
            <person name="Bekaert M."/>
        </authorList>
    </citation>
    <scope>NUCLEOTIDE SEQUENCE [LARGE SCALE GENOMIC DNA]</scope>
    <source>
        <strain evidence="6">wild</strain>
    </source>
</reference>
<feature type="transmembrane region" description="Helical" evidence="4">
    <location>
        <begin position="183"/>
        <end position="202"/>
    </location>
</feature>
<dbReference type="PANTHER" id="PTHR22914:SF42">
    <property type="entry name" value="CHITIN SYNTHASE"/>
    <property type="match status" value="1"/>
</dbReference>
<dbReference type="Proteomes" id="UP000507470">
    <property type="component" value="Unassembled WGS sequence"/>
</dbReference>
<dbReference type="GO" id="GO:0071944">
    <property type="term" value="C:cell periphery"/>
    <property type="evidence" value="ECO:0007669"/>
    <property type="project" value="TreeGrafter"/>
</dbReference>
<dbReference type="OrthoDB" id="370884at2759"/>
<dbReference type="GO" id="GO:0016020">
    <property type="term" value="C:membrane"/>
    <property type="evidence" value="ECO:0007669"/>
    <property type="project" value="UniProtKB-SubCell"/>
</dbReference>
<accession>A0A6J8ABX5</accession>
<name>A0A6J8ABX5_MYTCO</name>
<feature type="transmembrane region" description="Helical" evidence="4">
    <location>
        <begin position="122"/>
        <end position="142"/>
    </location>
</feature>
<sequence>MKIEYTAESDAYTFVPEGFYKFYNQRRRWTPSTIANILDLLISWKEITEENNNISVLYICYHLCLFVSTLLTPGTIFMLIVGAIIVSFQWIHTLIILILNIIPVSVFMLMCVYASTQKQLKFAAILSCIYGIVMLIGLIGVVRDAVDIGFCSITTIFIIFETGVFIISAILHPKEFLCIIPGLIYFFAIPSMSMLMFLYAIGNLHDVSWGTRETKSESFIRKSQEEMEKEKGYFCSFGKFCTCMFCPTNNYTKSDFILSILNKWKYLKDDLDVNQGNAETETHREQDPEESSYVEVNDYADRGSVQTDEQENKWWIQTIKSHLKPFHKDPAKKRKYLQEKKIIEKKLIDMRNQVCLFVYMLNAFLITLIYTLTQVDVFTGSLSIFVDCRGNQIEIVPIAVLFIVVFGFLLLIQFICMIVHRFTTLVNIAAKTQIFVNKVTPKTND</sequence>
<keyword evidence="2 4" id="KW-0812">Transmembrane</keyword>
<feature type="transmembrane region" description="Helical" evidence="4">
    <location>
        <begin position="93"/>
        <end position="116"/>
    </location>
</feature>
<comment type="subcellular location">
    <subcellularLocation>
        <location evidence="1">Membrane</location>
        <topology evidence="1">Multi-pass membrane protein</topology>
    </subcellularLocation>
</comment>
<dbReference type="AlphaFoldDB" id="A0A6J8ABX5"/>
<evidence type="ECO:0000313" key="6">
    <source>
        <dbReference type="Proteomes" id="UP000507470"/>
    </source>
</evidence>
<keyword evidence="5" id="KW-0808">Transferase</keyword>
<organism evidence="5 6">
    <name type="scientific">Mytilus coruscus</name>
    <name type="common">Sea mussel</name>
    <dbReference type="NCBI Taxonomy" id="42192"/>
    <lineage>
        <taxon>Eukaryota</taxon>
        <taxon>Metazoa</taxon>
        <taxon>Spiralia</taxon>
        <taxon>Lophotrochozoa</taxon>
        <taxon>Mollusca</taxon>
        <taxon>Bivalvia</taxon>
        <taxon>Autobranchia</taxon>
        <taxon>Pteriomorphia</taxon>
        <taxon>Mytilida</taxon>
        <taxon>Mytiloidea</taxon>
        <taxon>Mytilidae</taxon>
        <taxon>Mytilinae</taxon>
        <taxon>Mytilus</taxon>
    </lineage>
</organism>
<dbReference type="InterPro" id="IPR004835">
    <property type="entry name" value="Chitin_synth"/>
</dbReference>
<dbReference type="PANTHER" id="PTHR22914">
    <property type="entry name" value="CHITIN SYNTHASE"/>
    <property type="match status" value="1"/>
</dbReference>
<gene>
    <name evidence="5" type="ORF">MCOR_6129</name>
</gene>
<dbReference type="GO" id="GO:0006031">
    <property type="term" value="P:chitin biosynthetic process"/>
    <property type="evidence" value="ECO:0007669"/>
    <property type="project" value="TreeGrafter"/>
</dbReference>
<proteinExistence type="predicted"/>
<feature type="transmembrane region" description="Helical" evidence="4">
    <location>
        <begin position="149"/>
        <end position="171"/>
    </location>
</feature>